<evidence type="ECO:0000313" key="1">
    <source>
        <dbReference type="EMBL" id="KAJ2811245.1"/>
    </source>
</evidence>
<gene>
    <name evidence="1" type="ORF">H4S07_002180</name>
</gene>
<name>A0ACC1LL91_9FUNG</name>
<dbReference type="Proteomes" id="UP001140096">
    <property type="component" value="Unassembled WGS sequence"/>
</dbReference>
<protein>
    <submittedName>
        <fullName evidence="1">Uncharacterized protein</fullName>
    </submittedName>
</protein>
<comment type="caution">
    <text evidence="1">The sequence shown here is derived from an EMBL/GenBank/DDBJ whole genome shotgun (WGS) entry which is preliminary data.</text>
</comment>
<organism evidence="1 2">
    <name type="scientific">Coemansia furcata</name>
    <dbReference type="NCBI Taxonomy" id="417177"/>
    <lineage>
        <taxon>Eukaryota</taxon>
        <taxon>Fungi</taxon>
        <taxon>Fungi incertae sedis</taxon>
        <taxon>Zoopagomycota</taxon>
        <taxon>Kickxellomycotina</taxon>
        <taxon>Kickxellomycetes</taxon>
        <taxon>Kickxellales</taxon>
        <taxon>Kickxellaceae</taxon>
        <taxon>Coemansia</taxon>
    </lineage>
</organism>
<proteinExistence type="predicted"/>
<accession>A0ACC1LL91</accession>
<evidence type="ECO:0000313" key="2">
    <source>
        <dbReference type="Proteomes" id="UP001140096"/>
    </source>
</evidence>
<sequence length="612" mass="66547">MFKKPFQTKTRSSLRSSNCRHLIQESKELFPAAWEQVEQSKSNNSEDDSTNAEGPMPDKLQAAKFISHVGDRGEVFYNEAGDPLWLKAEVIAGGAAMLVPTVYTLWRFPMLLPVLWTTSLVIPKLIGGADLMVPGLLIPREGLPDLKKGALVAICCPGNAAAQAVGVLNLDTQGLHSVAGAKGKAVLIAHTYMDHLWESGNKQPIPTVEVTGAADLGHIGEDLENSSSSDNEHDWDAAEQKPSDDSLSASAALEPIADDGPRDLTDIAAEAVAPDEMDELLMNSLRQLMATVLDNSHAAELLPINASIIYSTYMVPNSPRGRELDIKKSSHKKLAKFLKAAEKHGLIKLKDIRGELHVKSFNWAHKDMAEFTPYAIGTAKKEKLTGDEAGRLAVVPGQHGNGQDMIRVIELLKPSSGLAPLFNDVGAQTDTGYFSRQQARTVLDDYIKGRQLVDALNPRMVKLDHRLCDGLLTKEEYSKLSSYPRDKLQARLQEKMTLYTQVVLPGGPTAVKIGNPPCAEIVCEKKMGSKAITRVSGLEPYGIDPSTLAKELRTACASSTTVDAVPGKKNAQMVIVQGHHIVVLTKLLEQHRLPARLISVVDKSGRVKAKKQ</sequence>
<reference evidence="1" key="1">
    <citation type="submission" date="2022-07" db="EMBL/GenBank/DDBJ databases">
        <title>Phylogenomic reconstructions and comparative analyses of Kickxellomycotina fungi.</title>
        <authorList>
            <person name="Reynolds N.K."/>
            <person name="Stajich J.E."/>
            <person name="Barry K."/>
            <person name="Grigoriev I.V."/>
            <person name="Crous P."/>
            <person name="Smith M.E."/>
        </authorList>
    </citation>
    <scope>NUCLEOTIDE SEQUENCE</scope>
    <source>
        <strain evidence="1">CBS 102833</strain>
    </source>
</reference>
<keyword evidence="2" id="KW-1185">Reference proteome</keyword>
<dbReference type="EMBL" id="JANBUP010000495">
    <property type="protein sequence ID" value="KAJ2811245.1"/>
    <property type="molecule type" value="Genomic_DNA"/>
</dbReference>